<dbReference type="Proteomes" id="UP000032210">
    <property type="component" value="Unassembled WGS sequence"/>
</dbReference>
<organism evidence="1 2">
    <name type="scientific">Pseudomonas fluorescens</name>
    <dbReference type="NCBI Taxonomy" id="294"/>
    <lineage>
        <taxon>Bacteria</taxon>
        <taxon>Pseudomonadati</taxon>
        <taxon>Pseudomonadota</taxon>
        <taxon>Gammaproteobacteria</taxon>
        <taxon>Pseudomonadales</taxon>
        <taxon>Pseudomonadaceae</taxon>
        <taxon>Pseudomonas</taxon>
    </lineage>
</organism>
<sequence>MFYRSILGNTHKNVGGGLLPIAVFQAQIQCLTFRYREQAPSHIKPCGAG</sequence>
<protein>
    <submittedName>
        <fullName evidence="1">Uncharacterized protein</fullName>
    </submittedName>
</protein>
<name>A0A0D0STM3_PSEFL</name>
<gene>
    <name evidence="1" type="ORF">PFLU3_54890</name>
</gene>
<dbReference type="EMBL" id="JXCQ01000111">
    <property type="protein sequence ID" value="KIR15406.1"/>
    <property type="molecule type" value="Genomic_DNA"/>
</dbReference>
<reference evidence="1 2" key="1">
    <citation type="submission" date="2015-01" db="EMBL/GenBank/DDBJ databases">
        <title>Genome sequence of the beneficial rhizobacterium Pseudomonas fluorescens 2-79.</title>
        <authorList>
            <person name="Thuermer A."/>
            <person name="Daniel R."/>
        </authorList>
    </citation>
    <scope>NUCLEOTIDE SEQUENCE [LARGE SCALE GENOMIC DNA]</scope>
    <source>
        <strain evidence="1 2">2-79</strain>
    </source>
</reference>
<proteinExistence type="predicted"/>
<dbReference type="PATRIC" id="fig|294.125.peg.5646"/>
<comment type="caution">
    <text evidence="1">The sequence shown here is derived from an EMBL/GenBank/DDBJ whole genome shotgun (WGS) entry which is preliminary data.</text>
</comment>
<evidence type="ECO:0000313" key="1">
    <source>
        <dbReference type="EMBL" id="KIR15406.1"/>
    </source>
</evidence>
<evidence type="ECO:0000313" key="2">
    <source>
        <dbReference type="Proteomes" id="UP000032210"/>
    </source>
</evidence>
<dbReference type="AlphaFoldDB" id="A0A0D0STM3"/>
<accession>A0A0D0STM3</accession>